<dbReference type="InterPro" id="IPR039859">
    <property type="entry name" value="PFA4/ZDH16/20/ERF2-like"/>
</dbReference>
<organism evidence="9">
    <name type="scientific">Cladocopium goreaui</name>
    <dbReference type="NCBI Taxonomy" id="2562237"/>
    <lineage>
        <taxon>Eukaryota</taxon>
        <taxon>Sar</taxon>
        <taxon>Alveolata</taxon>
        <taxon>Dinophyceae</taxon>
        <taxon>Suessiales</taxon>
        <taxon>Symbiodiniaceae</taxon>
        <taxon>Cladocopium</taxon>
    </lineage>
</organism>
<evidence type="ECO:0000256" key="3">
    <source>
        <dbReference type="ARBA" id="ARBA00022692"/>
    </source>
</evidence>
<dbReference type="EMBL" id="CAMXCT020006835">
    <property type="protein sequence ID" value="CAL1174204.1"/>
    <property type="molecule type" value="Genomic_DNA"/>
</dbReference>
<dbReference type="EC" id="2.3.1.225" evidence="7"/>
<dbReference type="PROSITE" id="PS50216">
    <property type="entry name" value="DHHC"/>
    <property type="match status" value="1"/>
</dbReference>
<keyword evidence="3 7" id="KW-0812">Transmembrane</keyword>
<evidence type="ECO:0000259" key="8">
    <source>
        <dbReference type="Pfam" id="PF01529"/>
    </source>
</evidence>
<feature type="non-terminal residue" evidence="9">
    <location>
        <position position="1"/>
    </location>
</feature>
<comment type="subcellular location">
    <subcellularLocation>
        <location evidence="1">Membrane</location>
        <topology evidence="1">Multi-pass membrane protein</topology>
    </subcellularLocation>
</comment>
<dbReference type="Proteomes" id="UP001152797">
    <property type="component" value="Unassembled WGS sequence"/>
</dbReference>
<accession>A0A9P1M6A1</accession>
<feature type="transmembrane region" description="Helical" evidence="7">
    <location>
        <begin position="132"/>
        <end position="149"/>
    </location>
</feature>
<keyword evidence="4 7" id="KW-1133">Transmembrane helix</keyword>
<comment type="catalytic activity">
    <reaction evidence="7">
        <text>L-cysteinyl-[protein] + hexadecanoyl-CoA = S-hexadecanoyl-L-cysteinyl-[protein] + CoA</text>
        <dbReference type="Rhea" id="RHEA:36683"/>
        <dbReference type="Rhea" id="RHEA-COMP:10131"/>
        <dbReference type="Rhea" id="RHEA-COMP:11032"/>
        <dbReference type="ChEBI" id="CHEBI:29950"/>
        <dbReference type="ChEBI" id="CHEBI:57287"/>
        <dbReference type="ChEBI" id="CHEBI:57379"/>
        <dbReference type="ChEBI" id="CHEBI:74151"/>
        <dbReference type="EC" id="2.3.1.225"/>
    </reaction>
</comment>
<sequence length="391" mass="43251">MAPILSKERLPPKMRPEDAAKVVAQKARPFLDSFLKLVEVSIQTGGVVVDEAKLAASHFGSLVDKCMHGSAKLLQALCCIDLDKFTRGPEKPALQSQLPVIFVLGLLAMLYSAFVFAYMPAAGLSLNSPESLLFHAFVFLTLASFAQAARTDPGSVPCGPEWRDPNRPPRCVHEQKRFSDEARWCRKSQAFKPDRAHFCRAMGRVVLRMDHHCPWLGNTVGWANHKYFYLFLAYTNIACGMLGLNVLDLLVHATLPALTTFLLIGTEALTFLLSSILVPFFLFHSWLVIRNMTTIEFCASFARGPDEKPYDNPYDVGIYRNVCAVLGSSPLVWWAPVGGPVGDGISFPRKGIPEHYVLSDEDPEAAHPASEEGSDADSVEVKQESMCNFFV</sequence>
<dbReference type="OrthoDB" id="428164at2759"/>
<evidence type="ECO:0000256" key="7">
    <source>
        <dbReference type="RuleBase" id="RU079119"/>
    </source>
</evidence>
<name>A0A9P1M6A1_9DINO</name>
<reference evidence="10" key="2">
    <citation type="submission" date="2024-04" db="EMBL/GenBank/DDBJ databases">
        <authorList>
            <person name="Chen Y."/>
            <person name="Shah S."/>
            <person name="Dougan E. K."/>
            <person name="Thang M."/>
            <person name="Chan C."/>
        </authorList>
    </citation>
    <scope>NUCLEOTIDE SEQUENCE [LARGE SCALE GENOMIC DNA]</scope>
</reference>
<proteinExistence type="inferred from homology"/>
<dbReference type="GO" id="GO:0019706">
    <property type="term" value="F:protein-cysteine S-palmitoyltransferase activity"/>
    <property type="evidence" value="ECO:0007669"/>
    <property type="project" value="UniProtKB-EC"/>
</dbReference>
<feature type="transmembrane region" description="Helical" evidence="7">
    <location>
        <begin position="100"/>
        <end position="120"/>
    </location>
</feature>
<comment type="caution">
    <text evidence="9">The sequence shown here is derived from an EMBL/GenBank/DDBJ whole genome shotgun (WGS) entry which is preliminary data.</text>
</comment>
<dbReference type="EMBL" id="CAMXCT010006835">
    <property type="protein sequence ID" value="CAI4020829.1"/>
    <property type="molecule type" value="Genomic_DNA"/>
</dbReference>
<feature type="transmembrane region" description="Helical" evidence="7">
    <location>
        <begin position="259"/>
        <end position="283"/>
    </location>
</feature>
<reference evidence="9" key="1">
    <citation type="submission" date="2022-10" db="EMBL/GenBank/DDBJ databases">
        <authorList>
            <person name="Chen Y."/>
            <person name="Dougan E. K."/>
            <person name="Chan C."/>
            <person name="Rhodes N."/>
            <person name="Thang M."/>
        </authorList>
    </citation>
    <scope>NUCLEOTIDE SEQUENCE</scope>
</reference>
<evidence type="ECO:0000313" key="10">
    <source>
        <dbReference type="EMBL" id="CAL1174204.1"/>
    </source>
</evidence>
<evidence type="ECO:0000313" key="11">
    <source>
        <dbReference type="Proteomes" id="UP001152797"/>
    </source>
</evidence>
<dbReference type="AlphaFoldDB" id="A0A9P1M6A1"/>
<comment type="similarity">
    <text evidence="7">Belongs to the DHHC palmitoyltransferase family.</text>
</comment>
<keyword evidence="5 7" id="KW-0472">Membrane</keyword>
<keyword evidence="6 7" id="KW-0012">Acyltransferase</keyword>
<dbReference type="EMBL" id="CAMXCT030006835">
    <property type="protein sequence ID" value="CAL4808141.1"/>
    <property type="molecule type" value="Genomic_DNA"/>
</dbReference>
<protein>
    <recommendedName>
        <fullName evidence="7">Palmitoyltransferase</fullName>
        <ecNumber evidence="7">2.3.1.225</ecNumber>
    </recommendedName>
</protein>
<evidence type="ECO:0000256" key="5">
    <source>
        <dbReference type="ARBA" id="ARBA00023136"/>
    </source>
</evidence>
<dbReference type="Pfam" id="PF01529">
    <property type="entry name" value="DHHC"/>
    <property type="match status" value="1"/>
</dbReference>
<dbReference type="InterPro" id="IPR001594">
    <property type="entry name" value="Palmitoyltrfase_DHHC"/>
</dbReference>
<dbReference type="PANTHER" id="PTHR12246">
    <property type="entry name" value="PALMITOYLTRANSFERASE ZDHHC16"/>
    <property type="match status" value="1"/>
</dbReference>
<keyword evidence="11" id="KW-1185">Reference proteome</keyword>
<feature type="transmembrane region" description="Helical" evidence="7">
    <location>
        <begin position="227"/>
        <end position="247"/>
    </location>
</feature>
<evidence type="ECO:0000256" key="6">
    <source>
        <dbReference type="ARBA" id="ARBA00023315"/>
    </source>
</evidence>
<comment type="domain">
    <text evidence="7">The DHHC domain is required for palmitoyltransferase activity.</text>
</comment>
<evidence type="ECO:0000256" key="1">
    <source>
        <dbReference type="ARBA" id="ARBA00004141"/>
    </source>
</evidence>
<evidence type="ECO:0000256" key="2">
    <source>
        <dbReference type="ARBA" id="ARBA00022679"/>
    </source>
</evidence>
<evidence type="ECO:0000313" key="9">
    <source>
        <dbReference type="EMBL" id="CAI4020829.1"/>
    </source>
</evidence>
<evidence type="ECO:0000256" key="4">
    <source>
        <dbReference type="ARBA" id="ARBA00022989"/>
    </source>
</evidence>
<dbReference type="GO" id="GO:0016020">
    <property type="term" value="C:membrane"/>
    <property type="evidence" value="ECO:0007669"/>
    <property type="project" value="UniProtKB-SubCell"/>
</dbReference>
<keyword evidence="2 7" id="KW-0808">Transferase</keyword>
<gene>
    <name evidence="9" type="ORF">C1SCF055_LOCUS45213</name>
</gene>
<feature type="domain" description="Palmitoyltransferase DHHC" evidence="8">
    <location>
        <begin position="180"/>
        <end position="298"/>
    </location>
</feature>